<organism evidence="2 3">
    <name type="scientific">Desulfomonile tiedjei (strain ATCC 49306 / DSM 6799 / DCB-1)</name>
    <dbReference type="NCBI Taxonomy" id="706587"/>
    <lineage>
        <taxon>Bacteria</taxon>
        <taxon>Pseudomonadati</taxon>
        <taxon>Thermodesulfobacteriota</taxon>
        <taxon>Desulfomonilia</taxon>
        <taxon>Desulfomonilales</taxon>
        <taxon>Desulfomonilaceae</taxon>
        <taxon>Desulfomonile</taxon>
    </lineage>
</organism>
<dbReference type="GO" id="GO:0016491">
    <property type="term" value="F:oxidoreductase activity"/>
    <property type="evidence" value="ECO:0007669"/>
    <property type="project" value="InterPro"/>
</dbReference>
<gene>
    <name evidence="2" type="ordered locus">Desti_1843</name>
</gene>
<dbReference type="Proteomes" id="UP000006055">
    <property type="component" value="Chromosome"/>
</dbReference>
<keyword evidence="3" id="KW-1185">Reference proteome</keyword>
<dbReference type="InterPro" id="IPR036856">
    <property type="entry name" value="Ald_Oxase/Xan_DH_a/b_sf"/>
</dbReference>
<dbReference type="InterPro" id="IPR008274">
    <property type="entry name" value="AldOxase/xan_DH_MoCoBD1"/>
</dbReference>
<dbReference type="Pfam" id="PF20256">
    <property type="entry name" value="MoCoBD_2"/>
    <property type="match status" value="1"/>
</dbReference>
<dbReference type="eggNOG" id="COG1529">
    <property type="taxonomic scope" value="Bacteria"/>
</dbReference>
<dbReference type="Gene3D" id="3.30.365.10">
    <property type="entry name" value="Aldehyde oxidase/xanthine dehydrogenase, molybdopterin binding domain"/>
    <property type="match status" value="4"/>
</dbReference>
<dbReference type="InterPro" id="IPR016208">
    <property type="entry name" value="Ald_Oxase/xanthine_DH-like"/>
</dbReference>
<reference evidence="2" key="1">
    <citation type="submission" date="2012-06" db="EMBL/GenBank/DDBJ databases">
        <title>Complete sequence of chromosome of Desulfomonile tiedjei DSM 6799.</title>
        <authorList>
            <consortium name="US DOE Joint Genome Institute (JGI-PGF)"/>
            <person name="Lucas S."/>
            <person name="Copeland A."/>
            <person name="Lapidus A."/>
            <person name="Glavina del Rio T."/>
            <person name="Dalin E."/>
            <person name="Tice H."/>
            <person name="Bruce D."/>
            <person name="Goodwin L."/>
            <person name="Pitluck S."/>
            <person name="Peters L."/>
            <person name="Ovchinnikova G."/>
            <person name="Zeytun A."/>
            <person name="Lu M."/>
            <person name="Kyrpides N."/>
            <person name="Mavromatis K."/>
            <person name="Ivanova N."/>
            <person name="Brettin T."/>
            <person name="Detter J.C."/>
            <person name="Han C."/>
            <person name="Larimer F."/>
            <person name="Land M."/>
            <person name="Hauser L."/>
            <person name="Markowitz V."/>
            <person name="Cheng J.-F."/>
            <person name="Hugenholtz P."/>
            <person name="Woyke T."/>
            <person name="Wu D."/>
            <person name="Spring S."/>
            <person name="Schroeder M."/>
            <person name="Brambilla E."/>
            <person name="Klenk H.-P."/>
            <person name="Eisen J.A."/>
        </authorList>
    </citation>
    <scope>NUCLEOTIDE SEQUENCE</scope>
    <source>
        <strain evidence="2">DSM 6799</strain>
    </source>
</reference>
<dbReference type="GO" id="GO:0005506">
    <property type="term" value="F:iron ion binding"/>
    <property type="evidence" value="ECO:0007669"/>
    <property type="project" value="InterPro"/>
</dbReference>
<dbReference type="KEGG" id="dti:Desti_1843"/>
<dbReference type="InterPro" id="IPR046867">
    <property type="entry name" value="AldOxase/xan_DH_MoCoBD2"/>
</dbReference>
<dbReference type="PANTHER" id="PTHR11908:SF157">
    <property type="entry name" value="XANTHINE DEHYDROGENASE SUBUNIT D-RELATED"/>
    <property type="match status" value="1"/>
</dbReference>
<name>I4C4R0_DESTA</name>
<proteinExistence type="predicted"/>
<dbReference type="RefSeq" id="WP_014809697.1">
    <property type="nucleotide sequence ID" value="NC_018025.1"/>
</dbReference>
<dbReference type="AlphaFoldDB" id="I4C4R0"/>
<dbReference type="SUPFAM" id="SSF56003">
    <property type="entry name" value="Molybdenum cofactor-binding domain"/>
    <property type="match status" value="1"/>
</dbReference>
<evidence type="ECO:0000313" key="2">
    <source>
        <dbReference type="EMBL" id="AFM24551.1"/>
    </source>
</evidence>
<dbReference type="OrthoDB" id="5479407at2"/>
<dbReference type="InterPro" id="IPR037165">
    <property type="entry name" value="AldOxase/xan_DH_Mopterin-bd_sf"/>
</dbReference>
<evidence type="ECO:0000313" key="3">
    <source>
        <dbReference type="Proteomes" id="UP000006055"/>
    </source>
</evidence>
<dbReference type="Pfam" id="PF02738">
    <property type="entry name" value="MoCoBD_1"/>
    <property type="match status" value="1"/>
</dbReference>
<dbReference type="PANTHER" id="PTHR11908">
    <property type="entry name" value="XANTHINE DEHYDROGENASE"/>
    <property type="match status" value="1"/>
</dbReference>
<dbReference type="InterPro" id="IPR000674">
    <property type="entry name" value="Ald_Oxase/Xan_DH_a/b"/>
</dbReference>
<protein>
    <submittedName>
        <fullName evidence="2">Aerobic-type carbon monoxide dehydrogenase, large subunit CoxL/CutL-like protein</fullName>
    </submittedName>
</protein>
<dbReference type="EMBL" id="CP003360">
    <property type="protein sequence ID" value="AFM24551.1"/>
    <property type="molecule type" value="Genomic_DNA"/>
</dbReference>
<accession>I4C4R0</accession>
<dbReference type="STRING" id="706587.Desti_1843"/>
<evidence type="ECO:0000259" key="1">
    <source>
        <dbReference type="SMART" id="SM01008"/>
    </source>
</evidence>
<feature type="domain" description="Aldehyde oxidase/xanthine dehydrogenase a/b hammerhead" evidence="1">
    <location>
        <begin position="21"/>
        <end position="128"/>
    </location>
</feature>
<sequence>MPDYAYIGKSMPRVDSRAKSTGEALFTADLKLPRMLIAKILRSPHPHARILNIDTSEALRIPGVKAVVTGADTLGKKWGVFGYTQDQQFLPTEKVRFIGEEVAAVAAVNEDVALEAMGRIRVEYEVLEPVFDPMEAIAPGAPLLHDNFPQNINIHVPIHVGDVEEGFAKSYYVQEDTFTAAEDSYFQAEPYAVLARFDMNDNLEIWMPNAGPHMKAKPLSNALGIPLNKVRVRKITIGGAFGGRSEISPADFICALLARKTRRPVKIVYTREENSISTRQGHALITTIKTGVNREGRVISRDVTCYMDGGAYSSTGPIATSVPFLCMEQAYKMEHVRYNGYRIYTNKPPRGMIRIHGRAFACGVDTQLDMIGEHLGIDPIRMRMINAREPGEYTNTGSYVASCAMQETVVKATERANWKEKYGKLPPFQGIGIGCNSVQTGFPMGIRGGSEAIIKFNEDGGATVISGVVDNGQGNDHMLVQIAAEELGIRPEDVQLVTADTEVTPSDPGAYSQVSTFIGGHAVKNAAAKVREQLFETASHLLEADPADLVARDRQIYVKGCPEAGIPLKKVIRKILASGKAVSGEGDYWPKVDPKREWISNPHGQMCGAFSFGTTVAEVEVDPETGQVRVLEVTVAQDVGFALNPLVLEGQFQGSVAMGGQGGILTEGHTWDGGFTMNPTQLEYKVPLACDMPKINSIIVESNDPEGPYGAKESGMSIAMSAAQAYAAAISNAIGVYMTDLPITPDKILKAIQDKKRNEEAPTDEAH</sequence>
<dbReference type="SUPFAM" id="SSF54665">
    <property type="entry name" value="CO dehydrogenase molybdoprotein N-domain-like"/>
    <property type="match status" value="1"/>
</dbReference>
<dbReference type="HOGENOM" id="CLU_001681_2_1_7"/>
<dbReference type="Gene3D" id="3.90.1170.50">
    <property type="entry name" value="Aldehyde oxidase/xanthine dehydrogenase, a/b hammerhead"/>
    <property type="match status" value="1"/>
</dbReference>
<dbReference type="Pfam" id="PF01315">
    <property type="entry name" value="Ald_Xan_dh_C"/>
    <property type="match status" value="1"/>
</dbReference>
<dbReference type="SMART" id="SM01008">
    <property type="entry name" value="Ald_Xan_dh_C"/>
    <property type="match status" value="1"/>
</dbReference>